<feature type="region of interest" description="Disordered" evidence="1">
    <location>
        <begin position="279"/>
        <end position="298"/>
    </location>
</feature>
<dbReference type="EMBL" id="JADCUA010000002">
    <property type="protein sequence ID" value="KAH9843195.1"/>
    <property type="molecule type" value="Genomic_DNA"/>
</dbReference>
<feature type="compositionally biased region" description="Basic residues" evidence="1">
    <location>
        <begin position="404"/>
        <end position="413"/>
    </location>
</feature>
<protein>
    <submittedName>
        <fullName evidence="3">Uncharacterized protein</fullName>
    </submittedName>
</protein>
<proteinExistence type="predicted"/>
<feature type="compositionally biased region" description="Acidic residues" evidence="1">
    <location>
        <begin position="445"/>
        <end position="454"/>
    </location>
</feature>
<feature type="transmembrane region" description="Helical" evidence="2">
    <location>
        <begin position="346"/>
        <end position="368"/>
    </location>
</feature>
<feature type="compositionally biased region" description="Low complexity" evidence="1">
    <location>
        <begin position="109"/>
        <end position="124"/>
    </location>
</feature>
<evidence type="ECO:0000313" key="4">
    <source>
        <dbReference type="Proteomes" id="UP000814176"/>
    </source>
</evidence>
<feature type="transmembrane region" description="Helical" evidence="2">
    <location>
        <begin position="538"/>
        <end position="555"/>
    </location>
</feature>
<feature type="compositionally biased region" description="Low complexity" evidence="1">
    <location>
        <begin position="214"/>
        <end position="231"/>
    </location>
</feature>
<dbReference type="Proteomes" id="UP000814176">
    <property type="component" value="Unassembled WGS sequence"/>
</dbReference>
<feature type="region of interest" description="Disordered" evidence="1">
    <location>
        <begin position="398"/>
        <end position="421"/>
    </location>
</feature>
<evidence type="ECO:0000313" key="3">
    <source>
        <dbReference type="EMBL" id="KAH9843195.1"/>
    </source>
</evidence>
<dbReference type="GeneID" id="72003279"/>
<gene>
    <name evidence="3" type="ORF">C8Q71DRAFT_736393</name>
</gene>
<keyword evidence="4" id="KW-1185">Reference proteome</keyword>
<sequence length="569" mass="61797">MYSDYRLDTPPPSSRFRRPWSPDPQDSLPPMPQTVDNDALDTFQPGRYLSRQREPSDVSMEALDLADYAAHLRQQPSSHPQPDFNAYDSYPPSPRAGRPLASSPDSMQAPSLVSPSASSAPSMSEVGSRVPHRRPFSMPPPSFPQRSHPSLSASGRGHYDPYVRVAGTGTDSEFDIAAFPSFSRAWYEADKARAPPLSPPSLQGHGPGATKLSPFDPAYPTPDYYDSDPYTLSPPPSYNNRSSRDLVPWGSDPTEADAPVDPETKEERMRMLQAEFGGKQVGTPGEEDEEKAGSVDGKGKLITEGPKKRLAVRCIQVLLVIAACIASVYTGLIIKTTSTPPPKGKMPAYVLYVFSFITLLACIYMYMIHPCCCGARDRKLDSSFGQQGPGGLMVLPVQGLPGGKKPKGKKNKKGAGGPGEGVQVNLIVDPTMFGGGGGRDRDREEWGDEEEGEEGSVPGTFEGSGAGRKRAPRRRGIFAGLAMEAQWKRARKQLKVQMAFDCVMALVWGVVFVVILLGKRCPVGGYLGWCDGYNVGTATAFLLCFAFCFSIFFDIKDLHASKASPRTRS</sequence>
<feature type="region of interest" description="Disordered" evidence="1">
    <location>
        <begin position="1"/>
        <end position="166"/>
    </location>
</feature>
<keyword evidence="2" id="KW-1133">Transmembrane helix</keyword>
<evidence type="ECO:0000256" key="1">
    <source>
        <dbReference type="SAM" id="MobiDB-lite"/>
    </source>
</evidence>
<reference evidence="3 4" key="1">
    <citation type="journal article" date="2021" name="Environ. Microbiol.">
        <title>Gene family expansions and transcriptome signatures uncover fungal adaptations to wood decay.</title>
        <authorList>
            <person name="Hage H."/>
            <person name="Miyauchi S."/>
            <person name="Viragh M."/>
            <person name="Drula E."/>
            <person name="Min B."/>
            <person name="Chaduli D."/>
            <person name="Navarro D."/>
            <person name="Favel A."/>
            <person name="Norest M."/>
            <person name="Lesage-Meessen L."/>
            <person name="Balint B."/>
            <person name="Merenyi Z."/>
            <person name="de Eugenio L."/>
            <person name="Morin E."/>
            <person name="Martinez A.T."/>
            <person name="Baldrian P."/>
            <person name="Stursova M."/>
            <person name="Martinez M.J."/>
            <person name="Novotny C."/>
            <person name="Magnuson J.K."/>
            <person name="Spatafora J.W."/>
            <person name="Maurice S."/>
            <person name="Pangilinan J."/>
            <person name="Andreopoulos W."/>
            <person name="LaButti K."/>
            <person name="Hundley H."/>
            <person name="Na H."/>
            <person name="Kuo A."/>
            <person name="Barry K."/>
            <person name="Lipzen A."/>
            <person name="Henrissat B."/>
            <person name="Riley R."/>
            <person name="Ahrendt S."/>
            <person name="Nagy L.G."/>
            <person name="Grigoriev I.V."/>
            <person name="Martin F."/>
            <person name="Rosso M.N."/>
        </authorList>
    </citation>
    <scope>NUCLEOTIDE SEQUENCE [LARGE SCALE GENOMIC DNA]</scope>
    <source>
        <strain evidence="3 4">CIRM-BRFM 1785</strain>
    </source>
</reference>
<keyword evidence="2" id="KW-0812">Transmembrane</keyword>
<comment type="caution">
    <text evidence="3">The sequence shown here is derived from an EMBL/GenBank/DDBJ whole genome shotgun (WGS) entry which is preliminary data.</text>
</comment>
<name>A0ABQ8KVX3_9APHY</name>
<feature type="region of interest" description="Disordered" evidence="1">
    <location>
        <begin position="434"/>
        <end position="471"/>
    </location>
</feature>
<accession>A0ABQ8KVX3</accession>
<evidence type="ECO:0000256" key="2">
    <source>
        <dbReference type="SAM" id="Phobius"/>
    </source>
</evidence>
<feature type="region of interest" description="Disordered" evidence="1">
    <location>
        <begin position="190"/>
        <end position="265"/>
    </location>
</feature>
<organism evidence="3 4">
    <name type="scientific">Rhodofomes roseus</name>
    <dbReference type="NCBI Taxonomy" id="34475"/>
    <lineage>
        <taxon>Eukaryota</taxon>
        <taxon>Fungi</taxon>
        <taxon>Dikarya</taxon>
        <taxon>Basidiomycota</taxon>
        <taxon>Agaricomycotina</taxon>
        <taxon>Agaricomycetes</taxon>
        <taxon>Polyporales</taxon>
        <taxon>Rhodofomes</taxon>
    </lineage>
</organism>
<keyword evidence="2" id="KW-0472">Membrane</keyword>
<feature type="transmembrane region" description="Helical" evidence="2">
    <location>
        <begin position="498"/>
        <end position="518"/>
    </location>
</feature>
<dbReference type="RefSeq" id="XP_047784242.1">
    <property type="nucleotide sequence ID" value="XM_047922547.1"/>
</dbReference>
<feature type="transmembrane region" description="Helical" evidence="2">
    <location>
        <begin position="310"/>
        <end position="334"/>
    </location>
</feature>